<gene>
    <name evidence="1" type="ORF">AC631_04640</name>
</gene>
<keyword evidence="2" id="KW-1185">Reference proteome</keyword>
<dbReference type="EMBL" id="LMYN01000132">
    <property type="protein sequence ID" value="KRZ99593.1"/>
    <property type="molecule type" value="Genomic_DNA"/>
</dbReference>
<sequence>MPDYEKQVLTGSSIDIDWNKPFCVLKPDLGNKLLPKPTDKVFNLYHDNNNSSRENKKYNDMSLDSSLEEQSVTPSELFKSRISEVGRNLNNLFGTSVDNALEKVINGKHVQYTSKKATDHVEDIRSSDPRSSLEWESRNLVCYKMARRKKYAKRNILFYIPYTFVGGLFECAIPDNRKKEIFQEFQSGDFLKNFDFRCDKSLATPVSPLVAQDSTKQWLETKFNPLNPVLIQRIPYLSTASIFDIRFSTSDTPDMLQDTWASQIDVNEEYTYTDLELNVISQAIALSADYFHKTFRPLDLSGVFHDLVLLKSSDGLQNSHVAIRNFIMSTFKKLSFDQKINMLLSSRKAEEAMLHLRKLQRMWDNLVD</sequence>
<dbReference type="OrthoDB" id="4024574at2759"/>
<dbReference type="Proteomes" id="UP000054251">
    <property type="component" value="Unassembled WGS sequence"/>
</dbReference>
<dbReference type="GeneID" id="26841649"/>
<dbReference type="RefSeq" id="XP_015465696.1">
    <property type="nucleotide sequence ID" value="XM_015613469.1"/>
</dbReference>
<organism evidence="1 2">
    <name type="scientific">Debaryomyces fabryi</name>
    <dbReference type="NCBI Taxonomy" id="58627"/>
    <lineage>
        <taxon>Eukaryota</taxon>
        <taxon>Fungi</taxon>
        <taxon>Dikarya</taxon>
        <taxon>Ascomycota</taxon>
        <taxon>Saccharomycotina</taxon>
        <taxon>Pichiomycetes</taxon>
        <taxon>Debaryomycetaceae</taxon>
        <taxon>Debaryomyces</taxon>
    </lineage>
</organism>
<dbReference type="AlphaFoldDB" id="A0A0V1PTZ2"/>
<comment type="caution">
    <text evidence="1">The sequence shown here is derived from an EMBL/GenBank/DDBJ whole genome shotgun (WGS) entry which is preliminary data.</text>
</comment>
<name>A0A0V1PTZ2_9ASCO</name>
<evidence type="ECO:0000313" key="1">
    <source>
        <dbReference type="EMBL" id="KRZ99593.1"/>
    </source>
</evidence>
<protein>
    <submittedName>
        <fullName evidence="1">Uncharacterized protein</fullName>
    </submittedName>
</protein>
<reference evidence="1 2" key="1">
    <citation type="submission" date="2015-11" db="EMBL/GenBank/DDBJ databases">
        <title>The genome of Debaryomyces fabryi.</title>
        <authorList>
            <person name="Tafer H."/>
            <person name="Lopandic K."/>
        </authorList>
    </citation>
    <scope>NUCLEOTIDE SEQUENCE [LARGE SCALE GENOMIC DNA]</scope>
    <source>
        <strain evidence="1 2">CBS 789</strain>
    </source>
</reference>
<proteinExistence type="predicted"/>
<accession>A0A0V1PTZ2</accession>
<evidence type="ECO:0000313" key="2">
    <source>
        <dbReference type="Proteomes" id="UP000054251"/>
    </source>
</evidence>